<dbReference type="GO" id="GO:0046872">
    <property type="term" value="F:metal ion binding"/>
    <property type="evidence" value="ECO:0007669"/>
    <property type="project" value="UniProtKB-KW"/>
</dbReference>
<dbReference type="EMBL" id="RCZP01000003">
    <property type="protein sequence ID" value="TPG59687.1"/>
    <property type="molecule type" value="Genomic_DNA"/>
</dbReference>
<keyword evidence="4" id="KW-0560">Oxidoreductase</keyword>
<dbReference type="PROSITE" id="PS51085">
    <property type="entry name" value="2FE2S_FER_2"/>
    <property type="match status" value="1"/>
</dbReference>
<evidence type="ECO:0000259" key="7">
    <source>
        <dbReference type="PROSITE" id="PS51085"/>
    </source>
</evidence>
<dbReference type="CDD" id="cd06185">
    <property type="entry name" value="PDR_like"/>
    <property type="match status" value="1"/>
</dbReference>
<evidence type="ECO:0000259" key="8">
    <source>
        <dbReference type="PROSITE" id="PS51384"/>
    </source>
</evidence>
<dbReference type="PANTHER" id="PTHR47354:SF1">
    <property type="entry name" value="CARNITINE MONOOXYGENASE REDUCTASE SUBUNIT"/>
    <property type="match status" value="1"/>
</dbReference>
<evidence type="ECO:0000256" key="5">
    <source>
        <dbReference type="ARBA" id="ARBA00023004"/>
    </source>
</evidence>
<evidence type="ECO:0000313" key="9">
    <source>
        <dbReference type="EMBL" id="TPG59687.1"/>
    </source>
</evidence>
<evidence type="ECO:0000313" key="10">
    <source>
        <dbReference type="Proteomes" id="UP000317078"/>
    </source>
</evidence>
<dbReference type="InterPro" id="IPR006058">
    <property type="entry name" value="2Fe2S_fd_BS"/>
</dbReference>
<dbReference type="PROSITE" id="PS00197">
    <property type="entry name" value="2FE2S_FER_1"/>
    <property type="match status" value="1"/>
</dbReference>
<comment type="caution">
    <text evidence="9">The sequence shown here is derived from an EMBL/GenBank/DDBJ whole genome shotgun (WGS) entry which is preliminary data.</text>
</comment>
<dbReference type="GO" id="GO:0051537">
    <property type="term" value="F:2 iron, 2 sulfur cluster binding"/>
    <property type="evidence" value="ECO:0007669"/>
    <property type="project" value="UniProtKB-KW"/>
</dbReference>
<dbReference type="PRINTS" id="PR00409">
    <property type="entry name" value="PHDIOXRDTASE"/>
</dbReference>
<evidence type="ECO:0000256" key="4">
    <source>
        <dbReference type="ARBA" id="ARBA00023002"/>
    </source>
</evidence>
<dbReference type="PANTHER" id="PTHR47354">
    <property type="entry name" value="NADH OXIDOREDUCTASE HCR"/>
    <property type="match status" value="1"/>
</dbReference>
<evidence type="ECO:0000256" key="1">
    <source>
        <dbReference type="ARBA" id="ARBA00022630"/>
    </source>
</evidence>
<keyword evidence="3" id="KW-0479">Metal-binding</keyword>
<proteinExistence type="predicted"/>
<evidence type="ECO:0000256" key="6">
    <source>
        <dbReference type="ARBA" id="ARBA00023014"/>
    </source>
</evidence>
<dbReference type="Gene3D" id="3.10.20.30">
    <property type="match status" value="1"/>
</dbReference>
<dbReference type="GO" id="GO:0016491">
    <property type="term" value="F:oxidoreductase activity"/>
    <property type="evidence" value="ECO:0007669"/>
    <property type="project" value="UniProtKB-KW"/>
</dbReference>
<dbReference type="Pfam" id="PF00111">
    <property type="entry name" value="Fer2"/>
    <property type="match status" value="1"/>
</dbReference>
<dbReference type="InterPro" id="IPR017938">
    <property type="entry name" value="Riboflavin_synthase-like_b-brl"/>
</dbReference>
<keyword evidence="5" id="KW-0408">Iron</keyword>
<dbReference type="AlphaFoldDB" id="A0A502GBP2"/>
<dbReference type="Gene3D" id="2.40.30.10">
    <property type="entry name" value="Translation factors"/>
    <property type="match status" value="1"/>
</dbReference>
<gene>
    <name evidence="9" type="ORF">EAH89_05485</name>
</gene>
<dbReference type="SUPFAM" id="SSF54292">
    <property type="entry name" value="2Fe-2S ferredoxin-like"/>
    <property type="match status" value="1"/>
</dbReference>
<feature type="domain" description="FAD-binding FR-type" evidence="8">
    <location>
        <begin position="9"/>
        <end position="111"/>
    </location>
</feature>
<keyword evidence="2" id="KW-0001">2Fe-2S</keyword>
<keyword evidence="10" id="KW-1185">Reference proteome</keyword>
<dbReference type="InterPro" id="IPR036010">
    <property type="entry name" value="2Fe-2S_ferredoxin-like_sf"/>
</dbReference>
<protein>
    <submittedName>
        <fullName evidence="9">Oxidoreductase</fullName>
    </submittedName>
</protein>
<dbReference type="RefSeq" id="WP_140881784.1">
    <property type="nucleotide sequence ID" value="NZ_RCZP01000003.1"/>
</dbReference>
<keyword evidence="1" id="KW-0285">Flavoprotein</keyword>
<dbReference type="InterPro" id="IPR017927">
    <property type="entry name" value="FAD-bd_FR_type"/>
</dbReference>
<sequence length="321" mass="34252">MNAISAAAARTFPALLRRVTYVAPGVLALDFEAEDGGELPPFEPGSHLDVHLPDGTVRQYSLCGDPADRTTYRIAVRDVKGGRASRFVHRGELRPGVVVTLGAPRNNFAFEPAARYLFVAGGIGITPLLPMMRAATRAGTPWTLLLCAPRSAEAPFIREARALGGEVSVHASEEGTRLDVAGRLRDAPADTLLYCCGPERLMLAVEEATAHWPEGSVRFEWFTARSRPEGEVSGTFEVECVRSGLTLAVPPERSVLAVLNDAGLAVPCSCEQGVCGTCEVAVLEGEVDHRDSILSASERAANATMMTCVSRAASPRLVLDL</sequence>
<dbReference type="InterPro" id="IPR001041">
    <property type="entry name" value="2Fe-2S_ferredoxin-type"/>
</dbReference>
<dbReference type="SUPFAM" id="SSF52343">
    <property type="entry name" value="Ferredoxin reductase-like, C-terminal NADP-linked domain"/>
    <property type="match status" value="1"/>
</dbReference>
<dbReference type="Gene3D" id="3.40.50.80">
    <property type="entry name" value="Nucleotide-binding domain of ferredoxin-NADP reductase (FNR) module"/>
    <property type="match status" value="1"/>
</dbReference>
<evidence type="ECO:0000256" key="2">
    <source>
        <dbReference type="ARBA" id="ARBA00022714"/>
    </source>
</evidence>
<dbReference type="CDD" id="cd00207">
    <property type="entry name" value="fer2"/>
    <property type="match status" value="1"/>
</dbReference>
<dbReference type="InterPro" id="IPR039261">
    <property type="entry name" value="FNR_nucleotide-bd"/>
</dbReference>
<feature type="domain" description="2Fe-2S ferredoxin-type" evidence="7">
    <location>
        <begin position="236"/>
        <end position="321"/>
    </location>
</feature>
<reference evidence="9 10" key="1">
    <citation type="journal article" date="2019" name="Environ. Microbiol.">
        <title>Species interactions and distinct microbial communities in high Arctic permafrost affected cryosols are associated with the CH4 and CO2 gas fluxes.</title>
        <authorList>
            <person name="Altshuler I."/>
            <person name="Hamel J."/>
            <person name="Turney S."/>
            <person name="Magnuson E."/>
            <person name="Levesque R."/>
            <person name="Greer C."/>
            <person name="Whyte L.G."/>
        </authorList>
    </citation>
    <scope>NUCLEOTIDE SEQUENCE [LARGE SCALE GENOMIC DNA]</scope>
    <source>
        <strain evidence="9 10">S9.3B</strain>
    </source>
</reference>
<accession>A0A502GBP2</accession>
<dbReference type="Proteomes" id="UP000317078">
    <property type="component" value="Unassembled WGS sequence"/>
</dbReference>
<name>A0A502GBP2_9PROT</name>
<keyword evidence="6" id="KW-0411">Iron-sulfur</keyword>
<dbReference type="InterPro" id="IPR012675">
    <property type="entry name" value="Beta-grasp_dom_sf"/>
</dbReference>
<evidence type="ECO:0000256" key="3">
    <source>
        <dbReference type="ARBA" id="ARBA00022723"/>
    </source>
</evidence>
<dbReference type="PROSITE" id="PS51384">
    <property type="entry name" value="FAD_FR"/>
    <property type="match status" value="1"/>
</dbReference>
<dbReference type="OrthoDB" id="9792185at2"/>
<organism evidence="9 10">
    <name type="scientific">Muricoccus nepalensis</name>
    <dbReference type="NCBI Taxonomy" id="1854500"/>
    <lineage>
        <taxon>Bacteria</taxon>
        <taxon>Pseudomonadati</taxon>
        <taxon>Pseudomonadota</taxon>
        <taxon>Alphaproteobacteria</taxon>
        <taxon>Acetobacterales</taxon>
        <taxon>Roseomonadaceae</taxon>
        <taxon>Muricoccus</taxon>
    </lineage>
</organism>
<dbReference type="InterPro" id="IPR050415">
    <property type="entry name" value="MRET"/>
</dbReference>
<dbReference type="SUPFAM" id="SSF63380">
    <property type="entry name" value="Riboflavin synthase domain-like"/>
    <property type="match status" value="1"/>
</dbReference>